<name>A0A413GJK7_9BACE</name>
<protein>
    <submittedName>
        <fullName evidence="2">Uncharacterized protein</fullName>
    </submittedName>
</protein>
<proteinExistence type="predicted"/>
<dbReference type="AlphaFoldDB" id="A0A413GJK7"/>
<evidence type="ECO:0000313" key="2">
    <source>
        <dbReference type="EMBL" id="RGX71318.1"/>
    </source>
</evidence>
<gene>
    <name evidence="2" type="ORF">DXA68_23955</name>
</gene>
<accession>A0A413GJK7</accession>
<reference evidence="2 3" key="1">
    <citation type="submission" date="2018-08" db="EMBL/GenBank/DDBJ databases">
        <title>A genome reference for cultivated species of the human gut microbiota.</title>
        <authorList>
            <person name="Zou Y."/>
            <person name="Xue W."/>
            <person name="Luo G."/>
        </authorList>
    </citation>
    <scope>NUCLEOTIDE SEQUENCE [LARGE SCALE GENOMIC DNA]</scope>
    <source>
        <strain evidence="2 3">OF03-9BH</strain>
    </source>
</reference>
<feature type="transmembrane region" description="Helical" evidence="1">
    <location>
        <begin position="35"/>
        <end position="55"/>
    </location>
</feature>
<comment type="caution">
    <text evidence="2">The sequence shown here is derived from an EMBL/GenBank/DDBJ whole genome shotgun (WGS) entry which is preliminary data.</text>
</comment>
<organism evidence="2 3">
    <name type="scientific">Bacteroides stercorirosoris</name>
    <dbReference type="NCBI Taxonomy" id="871324"/>
    <lineage>
        <taxon>Bacteria</taxon>
        <taxon>Pseudomonadati</taxon>
        <taxon>Bacteroidota</taxon>
        <taxon>Bacteroidia</taxon>
        <taxon>Bacteroidales</taxon>
        <taxon>Bacteroidaceae</taxon>
        <taxon>Bacteroides</taxon>
    </lineage>
</organism>
<sequence>MPKKGVSGWNKKKNGYGLQVSFLSVPDINLYLRSLYLHLLYFRGYPIFFIPIFVVRKQYIEV</sequence>
<keyword evidence="1" id="KW-0812">Transmembrane</keyword>
<keyword evidence="1" id="KW-0472">Membrane</keyword>
<evidence type="ECO:0000256" key="1">
    <source>
        <dbReference type="SAM" id="Phobius"/>
    </source>
</evidence>
<dbReference type="EMBL" id="QSCF01000092">
    <property type="protein sequence ID" value="RGX71318.1"/>
    <property type="molecule type" value="Genomic_DNA"/>
</dbReference>
<dbReference type="Proteomes" id="UP000286075">
    <property type="component" value="Unassembled WGS sequence"/>
</dbReference>
<evidence type="ECO:0000313" key="3">
    <source>
        <dbReference type="Proteomes" id="UP000286075"/>
    </source>
</evidence>
<keyword evidence="1" id="KW-1133">Transmembrane helix</keyword>